<dbReference type="InterPro" id="IPR058620">
    <property type="entry name" value="YtrI_C"/>
</dbReference>
<evidence type="ECO:0000256" key="2">
    <source>
        <dbReference type="SAM" id="Phobius"/>
    </source>
</evidence>
<keyword evidence="2" id="KW-1133">Transmembrane helix</keyword>
<keyword evidence="1" id="KW-0175">Coiled coil</keyword>
<dbReference type="Proteomes" id="UP000199474">
    <property type="component" value="Unassembled WGS sequence"/>
</dbReference>
<sequence>MHIPPYYKKSSFQRFLVGAFTGAVVAYFIFVYMHGNMYGELLQENRDLKSEVRELKQQNDALLEDNQNLDEKAKEPVKVETIDITIVNEEDLPDKLIIHDLEELMKEEINHIIGKDLSIIAESDGLLEATIENKVFSIDDFEFQFTIEKLYLTPTVKISVEANIAE</sequence>
<evidence type="ECO:0000259" key="3">
    <source>
        <dbReference type="Pfam" id="PF26347"/>
    </source>
</evidence>
<evidence type="ECO:0000313" key="4">
    <source>
        <dbReference type="EMBL" id="SFD60675.1"/>
    </source>
</evidence>
<feature type="transmembrane region" description="Helical" evidence="2">
    <location>
        <begin position="12"/>
        <end position="33"/>
    </location>
</feature>
<dbReference type="RefSeq" id="WP_090081849.1">
    <property type="nucleotide sequence ID" value="NZ_FOMR01000002.1"/>
</dbReference>
<accession>A0A1I1TQK3</accession>
<dbReference type="NCBIfam" id="NF041479">
    <property type="entry name" value="spor_membprot_YtrI"/>
    <property type="match status" value="1"/>
</dbReference>
<dbReference type="OrthoDB" id="2691164at2"/>
<dbReference type="AlphaFoldDB" id="A0A1I1TQK3"/>
<dbReference type="Pfam" id="PF26347">
    <property type="entry name" value="YtrI_sporulation"/>
    <property type="match status" value="1"/>
</dbReference>
<feature type="domain" description="Sporulation membrane protein YtrI C-terminal" evidence="3">
    <location>
        <begin position="81"/>
        <end position="162"/>
    </location>
</feature>
<dbReference type="InterPro" id="IPR048198">
    <property type="entry name" value="YtrI"/>
</dbReference>
<keyword evidence="5" id="KW-1185">Reference proteome</keyword>
<dbReference type="EMBL" id="FOMR01000002">
    <property type="protein sequence ID" value="SFD60675.1"/>
    <property type="molecule type" value="Genomic_DNA"/>
</dbReference>
<evidence type="ECO:0000313" key="5">
    <source>
        <dbReference type="Proteomes" id="UP000199474"/>
    </source>
</evidence>
<protein>
    <recommendedName>
        <fullName evidence="3">Sporulation membrane protein YtrI C-terminal domain-containing protein</fullName>
    </recommendedName>
</protein>
<name>A0A1I1TQK3_9BACI</name>
<dbReference type="STRING" id="640948.SAMN05216238_102390"/>
<keyword evidence="2" id="KW-0472">Membrane</keyword>
<organism evidence="4 5">
    <name type="scientific">Lentibacillus persicus</name>
    <dbReference type="NCBI Taxonomy" id="640948"/>
    <lineage>
        <taxon>Bacteria</taxon>
        <taxon>Bacillati</taxon>
        <taxon>Bacillota</taxon>
        <taxon>Bacilli</taxon>
        <taxon>Bacillales</taxon>
        <taxon>Bacillaceae</taxon>
        <taxon>Lentibacillus</taxon>
    </lineage>
</organism>
<evidence type="ECO:0000256" key="1">
    <source>
        <dbReference type="SAM" id="Coils"/>
    </source>
</evidence>
<gene>
    <name evidence="4" type="ORF">SAMN05216238_102390</name>
</gene>
<feature type="coiled-coil region" evidence="1">
    <location>
        <begin position="38"/>
        <end position="75"/>
    </location>
</feature>
<keyword evidence="2" id="KW-0812">Transmembrane</keyword>
<proteinExistence type="predicted"/>
<reference evidence="5" key="1">
    <citation type="submission" date="2016-10" db="EMBL/GenBank/DDBJ databases">
        <authorList>
            <person name="Varghese N."/>
            <person name="Submissions S."/>
        </authorList>
    </citation>
    <scope>NUCLEOTIDE SEQUENCE [LARGE SCALE GENOMIC DNA]</scope>
    <source>
        <strain evidence="5">DSM 22530</strain>
    </source>
</reference>